<evidence type="ECO:0000313" key="11">
    <source>
        <dbReference type="Proteomes" id="UP000515163"/>
    </source>
</evidence>
<evidence type="ECO:0000256" key="7">
    <source>
        <dbReference type="PROSITE-ProRule" id="PRU00192"/>
    </source>
</evidence>
<feature type="region of interest" description="Disordered" evidence="8">
    <location>
        <begin position="123"/>
        <end position="146"/>
    </location>
</feature>
<dbReference type="CDD" id="cd11789">
    <property type="entry name" value="SH3_Nebulin_family_C"/>
    <property type="match status" value="1"/>
</dbReference>
<reference evidence="12" key="1">
    <citation type="submission" date="2025-08" db="UniProtKB">
        <authorList>
            <consortium name="RefSeq"/>
        </authorList>
    </citation>
    <scope>IDENTIFICATION</scope>
    <source>
        <tissue evidence="12">Tentacle</tissue>
    </source>
</reference>
<evidence type="ECO:0000256" key="4">
    <source>
        <dbReference type="ARBA" id="ARBA00022833"/>
    </source>
</evidence>
<feature type="domain" description="LIM zinc-binding" evidence="10">
    <location>
        <begin position="3"/>
        <end position="63"/>
    </location>
</feature>
<dbReference type="Pfam" id="PF00018">
    <property type="entry name" value="SH3_1"/>
    <property type="match status" value="1"/>
</dbReference>
<dbReference type="PROSITE" id="PS50002">
    <property type="entry name" value="SH3"/>
    <property type="match status" value="1"/>
</dbReference>
<dbReference type="SMART" id="SM00326">
    <property type="entry name" value="SH3"/>
    <property type="match status" value="1"/>
</dbReference>
<dbReference type="PROSITE" id="PS50023">
    <property type="entry name" value="LIM_DOMAIN_2"/>
    <property type="match status" value="1"/>
</dbReference>
<dbReference type="InterPro" id="IPR036028">
    <property type="entry name" value="SH3-like_dom_sf"/>
</dbReference>
<dbReference type="InterPro" id="IPR001452">
    <property type="entry name" value="SH3_domain"/>
</dbReference>
<dbReference type="PRINTS" id="PR00452">
    <property type="entry name" value="SH3DOMAIN"/>
</dbReference>
<dbReference type="CDD" id="cd09447">
    <property type="entry name" value="LIM_LASP"/>
    <property type="match status" value="1"/>
</dbReference>
<protein>
    <submittedName>
        <fullName evidence="12">LIM and SH3 domain protein Lasp-like</fullName>
    </submittedName>
</protein>
<dbReference type="PROSITE" id="PS51216">
    <property type="entry name" value="NEBULIN"/>
    <property type="match status" value="1"/>
</dbReference>
<keyword evidence="5 6" id="KW-0440">LIM domain</keyword>
<evidence type="ECO:0000256" key="3">
    <source>
        <dbReference type="ARBA" id="ARBA00022737"/>
    </source>
</evidence>
<dbReference type="InterPro" id="IPR001781">
    <property type="entry name" value="Znf_LIM"/>
</dbReference>
<name>A0A6P8J598_ACTTE</name>
<evidence type="ECO:0000256" key="2">
    <source>
        <dbReference type="ARBA" id="ARBA00022723"/>
    </source>
</evidence>
<dbReference type="OrthoDB" id="5971719at2759"/>
<keyword evidence="3" id="KW-0677">Repeat</keyword>
<proteinExistence type="predicted"/>
<evidence type="ECO:0000256" key="6">
    <source>
        <dbReference type="PROSITE-ProRule" id="PRU00125"/>
    </source>
</evidence>
<dbReference type="PROSITE" id="PS00478">
    <property type="entry name" value="LIM_DOMAIN_1"/>
    <property type="match status" value="1"/>
</dbReference>
<dbReference type="FunCoup" id="A0A6P8J598">
    <property type="interactions" value="337"/>
</dbReference>
<keyword evidence="4 6" id="KW-0862">Zinc</keyword>
<evidence type="ECO:0000259" key="10">
    <source>
        <dbReference type="PROSITE" id="PS50023"/>
    </source>
</evidence>
<feature type="domain" description="SH3" evidence="9">
    <location>
        <begin position="149"/>
        <end position="208"/>
    </location>
</feature>
<dbReference type="SUPFAM" id="SSF50044">
    <property type="entry name" value="SH3-domain"/>
    <property type="match status" value="1"/>
</dbReference>
<dbReference type="GO" id="GO:0046872">
    <property type="term" value="F:metal ion binding"/>
    <property type="evidence" value="ECO:0007669"/>
    <property type="project" value="UniProtKB-KW"/>
</dbReference>
<dbReference type="Gene3D" id="2.30.30.40">
    <property type="entry name" value="SH3 Domains"/>
    <property type="match status" value="1"/>
</dbReference>
<dbReference type="SMART" id="SM00227">
    <property type="entry name" value="NEBU"/>
    <property type="match status" value="2"/>
</dbReference>
<sequence length="208" mass="23857">MNPQCAKCLKTVYPVEKLNCLDKIWHKGCFKCTECGMTLNMKNYKGYNKFPYCQAHYPQTKHTVVADSVENRRLTQQSKQQSQVEYQKQFHEDKGHYTAISDDPETLRNLKVSHNISNVAYHNERGPRSAARDPRQAVAGQPPPPQVKRKVSRYVAMYDYIASAADEVSIMEGDVITNVEKIDDGWMEGRVQRSGKYGMFPANYVKPM</sequence>
<evidence type="ECO:0000259" key="9">
    <source>
        <dbReference type="PROSITE" id="PS50002"/>
    </source>
</evidence>
<dbReference type="RefSeq" id="XP_031572650.1">
    <property type="nucleotide sequence ID" value="XM_031716790.1"/>
</dbReference>
<dbReference type="Pfam" id="PF00412">
    <property type="entry name" value="LIM"/>
    <property type="match status" value="1"/>
</dbReference>
<evidence type="ECO:0000256" key="5">
    <source>
        <dbReference type="ARBA" id="ARBA00023038"/>
    </source>
</evidence>
<keyword evidence="11" id="KW-1185">Reference proteome</keyword>
<accession>A0A6P8J598</accession>
<evidence type="ECO:0000256" key="1">
    <source>
        <dbReference type="ARBA" id="ARBA00022443"/>
    </source>
</evidence>
<dbReference type="InterPro" id="IPR000900">
    <property type="entry name" value="Nebulin_repeat"/>
</dbReference>
<dbReference type="FunFam" id="2.10.110.10:FF:000087">
    <property type="entry name" value="LIM zinc-binding domain-containing Nebulette"/>
    <property type="match status" value="1"/>
</dbReference>
<dbReference type="Proteomes" id="UP000515163">
    <property type="component" value="Unplaced"/>
</dbReference>
<dbReference type="SMART" id="SM00132">
    <property type="entry name" value="LIM"/>
    <property type="match status" value="1"/>
</dbReference>
<keyword evidence="2 6" id="KW-0479">Metal-binding</keyword>
<dbReference type="KEGG" id="aten:116306704"/>
<dbReference type="PANTHER" id="PTHR46218">
    <property type="entry name" value="LASP"/>
    <property type="match status" value="1"/>
</dbReference>
<dbReference type="PANTHER" id="PTHR46218:SF4">
    <property type="entry name" value="LIM AND SH3 DOMAIN PROTEIN LASP"/>
    <property type="match status" value="1"/>
</dbReference>
<dbReference type="SUPFAM" id="SSF57716">
    <property type="entry name" value="Glucocorticoid receptor-like (DNA-binding domain)"/>
    <property type="match status" value="2"/>
</dbReference>
<dbReference type="GO" id="GO:0051015">
    <property type="term" value="F:actin filament binding"/>
    <property type="evidence" value="ECO:0007669"/>
    <property type="project" value="TreeGrafter"/>
</dbReference>
<dbReference type="AlphaFoldDB" id="A0A6P8J598"/>
<organism evidence="11 12">
    <name type="scientific">Actinia tenebrosa</name>
    <name type="common">Australian red waratah sea anemone</name>
    <dbReference type="NCBI Taxonomy" id="6105"/>
    <lineage>
        <taxon>Eukaryota</taxon>
        <taxon>Metazoa</taxon>
        <taxon>Cnidaria</taxon>
        <taxon>Anthozoa</taxon>
        <taxon>Hexacorallia</taxon>
        <taxon>Actiniaria</taxon>
        <taxon>Actiniidae</taxon>
        <taxon>Actinia</taxon>
    </lineage>
</organism>
<dbReference type="GeneID" id="116306704"/>
<dbReference type="InParanoid" id="A0A6P8J598"/>
<evidence type="ECO:0000256" key="8">
    <source>
        <dbReference type="SAM" id="MobiDB-lite"/>
    </source>
</evidence>
<dbReference type="GO" id="GO:0005925">
    <property type="term" value="C:focal adhesion"/>
    <property type="evidence" value="ECO:0007669"/>
    <property type="project" value="TreeGrafter"/>
</dbReference>
<dbReference type="Gene3D" id="2.10.110.10">
    <property type="entry name" value="Cysteine Rich Protein"/>
    <property type="match status" value="1"/>
</dbReference>
<keyword evidence="1 7" id="KW-0728">SH3 domain</keyword>
<evidence type="ECO:0000313" key="12">
    <source>
        <dbReference type="RefSeq" id="XP_031572650.1"/>
    </source>
</evidence>
<gene>
    <name evidence="12" type="primary">LOC116306704</name>
</gene>
<dbReference type="GO" id="GO:0005737">
    <property type="term" value="C:cytoplasm"/>
    <property type="evidence" value="ECO:0007669"/>
    <property type="project" value="UniProtKB-ARBA"/>
</dbReference>
<dbReference type="InterPro" id="IPR051759">
    <property type="entry name" value="LIM-SH3_domain_protein"/>
</dbReference>
<feature type="compositionally biased region" description="Basic and acidic residues" evidence="8">
    <location>
        <begin position="123"/>
        <end position="135"/>
    </location>
</feature>